<dbReference type="GO" id="GO:0004519">
    <property type="term" value="F:endonuclease activity"/>
    <property type="evidence" value="ECO:0007669"/>
    <property type="project" value="UniProtKB-KW"/>
</dbReference>
<reference evidence="10" key="1">
    <citation type="journal article" date="2013" name="Nature">
        <title>Draft genome of the wheat A-genome progenitor Triticum urartu.</title>
        <authorList>
            <person name="Ling H.Q."/>
            <person name="Zhao S."/>
            <person name="Liu D."/>
            <person name="Wang J."/>
            <person name="Sun H."/>
            <person name="Zhang C."/>
            <person name="Fan H."/>
            <person name="Li D."/>
            <person name="Dong L."/>
            <person name="Tao Y."/>
            <person name="Gao C."/>
            <person name="Wu H."/>
            <person name="Li Y."/>
            <person name="Cui Y."/>
            <person name="Guo X."/>
            <person name="Zheng S."/>
            <person name="Wang B."/>
            <person name="Yu K."/>
            <person name="Liang Q."/>
            <person name="Yang W."/>
            <person name="Lou X."/>
            <person name="Chen J."/>
            <person name="Feng M."/>
            <person name="Jian J."/>
            <person name="Zhang X."/>
            <person name="Luo G."/>
            <person name="Jiang Y."/>
            <person name="Liu J."/>
            <person name="Wang Z."/>
            <person name="Sha Y."/>
            <person name="Zhang B."/>
            <person name="Wu H."/>
            <person name="Tang D."/>
            <person name="Shen Q."/>
            <person name="Xue P."/>
            <person name="Zou S."/>
            <person name="Wang X."/>
            <person name="Liu X."/>
            <person name="Wang F."/>
            <person name="Yang Y."/>
            <person name="An X."/>
            <person name="Dong Z."/>
            <person name="Zhang K."/>
            <person name="Zhang X."/>
            <person name="Luo M.C."/>
            <person name="Dvorak J."/>
            <person name="Tong Y."/>
            <person name="Wang J."/>
            <person name="Yang H."/>
            <person name="Li Z."/>
            <person name="Wang D."/>
            <person name="Zhang A."/>
            <person name="Wang J."/>
        </authorList>
    </citation>
    <scope>NUCLEOTIDE SEQUENCE</scope>
    <source>
        <strain evidence="10">cv. G1812</strain>
    </source>
</reference>
<evidence type="ECO:0000313" key="10">
    <source>
        <dbReference type="Proteomes" id="UP000015106"/>
    </source>
</evidence>
<dbReference type="PANTHER" id="PTHR24559">
    <property type="entry name" value="TRANSPOSON TY3-I GAG-POL POLYPROTEIN"/>
    <property type="match status" value="1"/>
</dbReference>
<dbReference type="AlphaFoldDB" id="A0A8R7U6G5"/>
<protein>
    <recommendedName>
        <fullName evidence="8">Reverse transcriptase domain-containing protein</fullName>
    </recommendedName>
</protein>
<reference evidence="9" key="3">
    <citation type="submission" date="2022-06" db="UniProtKB">
        <authorList>
            <consortium name="EnsemblPlants"/>
        </authorList>
    </citation>
    <scope>IDENTIFICATION</scope>
</reference>
<dbReference type="InterPro" id="IPR000477">
    <property type="entry name" value="RT_dom"/>
</dbReference>
<evidence type="ECO:0000259" key="8">
    <source>
        <dbReference type="Pfam" id="PF00078"/>
    </source>
</evidence>
<dbReference type="Gene3D" id="3.30.70.270">
    <property type="match status" value="1"/>
</dbReference>
<proteinExistence type="predicted"/>
<accession>A0A8R7U6G5</accession>
<dbReference type="Proteomes" id="UP000015106">
    <property type="component" value="Chromosome 4"/>
</dbReference>
<keyword evidence="1" id="KW-0645">Protease</keyword>
<feature type="domain" description="Reverse transcriptase" evidence="8">
    <location>
        <begin position="8"/>
        <end position="65"/>
    </location>
</feature>
<keyword evidence="3" id="KW-0548">Nucleotidyltransferase</keyword>
<evidence type="ECO:0000256" key="5">
    <source>
        <dbReference type="ARBA" id="ARBA00022759"/>
    </source>
</evidence>
<dbReference type="InterPro" id="IPR053134">
    <property type="entry name" value="RNA-dir_DNA_polymerase"/>
</dbReference>
<evidence type="ECO:0000256" key="2">
    <source>
        <dbReference type="ARBA" id="ARBA00022679"/>
    </source>
</evidence>
<keyword evidence="4" id="KW-0540">Nuclease</keyword>
<keyword evidence="10" id="KW-1185">Reference proteome</keyword>
<dbReference type="Gene3D" id="3.10.10.10">
    <property type="entry name" value="HIV Type 1 Reverse Transcriptase, subunit A, domain 1"/>
    <property type="match status" value="1"/>
</dbReference>
<keyword evidence="5" id="KW-0255">Endonuclease</keyword>
<reference evidence="9" key="2">
    <citation type="submission" date="2018-03" db="EMBL/GenBank/DDBJ databases">
        <title>The Triticum urartu genome reveals the dynamic nature of wheat genome evolution.</title>
        <authorList>
            <person name="Ling H."/>
            <person name="Ma B."/>
            <person name="Shi X."/>
            <person name="Liu H."/>
            <person name="Dong L."/>
            <person name="Sun H."/>
            <person name="Cao Y."/>
            <person name="Gao Q."/>
            <person name="Zheng S."/>
            <person name="Li Y."/>
            <person name="Yu Y."/>
            <person name="Du H."/>
            <person name="Qi M."/>
            <person name="Li Y."/>
            <person name="Yu H."/>
            <person name="Cui Y."/>
            <person name="Wang N."/>
            <person name="Chen C."/>
            <person name="Wu H."/>
            <person name="Zhao Y."/>
            <person name="Zhang J."/>
            <person name="Li Y."/>
            <person name="Zhou W."/>
            <person name="Zhang B."/>
            <person name="Hu W."/>
            <person name="Eijk M."/>
            <person name="Tang J."/>
            <person name="Witsenboer H."/>
            <person name="Zhao S."/>
            <person name="Li Z."/>
            <person name="Zhang A."/>
            <person name="Wang D."/>
            <person name="Liang C."/>
        </authorList>
    </citation>
    <scope>NUCLEOTIDE SEQUENCE [LARGE SCALE GENOMIC DNA]</scope>
    <source>
        <strain evidence="9">cv. G1812</strain>
    </source>
</reference>
<name>A0A8R7U6G5_TRIUA</name>
<keyword evidence="2" id="KW-0808">Transferase</keyword>
<sequence>MPVVDELLDELSGTKWFSKLDLRSGYHQIRMLPEDEHKTAFKTHSGQYHFRVMPFGLTNAPSTFQC</sequence>
<organism evidence="9 10">
    <name type="scientific">Triticum urartu</name>
    <name type="common">Red wild einkorn</name>
    <name type="synonym">Crithodium urartu</name>
    <dbReference type="NCBI Taxonomy" id="4572"/>
    <lineage>
        <taxon>Eukaryota</taxon>
        <taxon>Viridiplantae</taxon>
        <taxon>Streptophyta</taxon>
        <taxon>Embryophyta</taxon>
        <taxon>Tracheophyta</taxon>
        <taxon>Spermatophyta</taxon>
        <taxon>Magnoliopsida</taxon>
        <taxon>Liliopsida</taxon>
        <taxon>Poales</taxon>
        <taxon>Poaceae</taxon>
        <taxon>BOP clade</taxon>
        <taxon>Pooideae</taxon>
        <taxon>Triticodae</taxon>
        <taxon>Triticeae</taxon>
        <taxon>Triticinae</taxon>
        <taxon>Triticum</taxon>
    </lineage>
</organism>
<evidence type="ECO:0000256" key="7">
    <source>
        <dbReference type="ARBA" id="ARBA00022918"/>
    </source>
</evidence>
<dbReference type="InterPro" id="IPR043128">
    <property type="entry name" value="Rev_trsase/Diguanyl_cyclase"/>
</dbReference>
<dbReference type="SUPFAM" id="SSF56672">
    <property type="entry name" value="DNA/RNA polymerases"/>
    <property type="match status" value="1"/>
</dbReference>
<evidence type="ECO:0000256" key="4">
    <source>
        <dbReference type="ARBA" id="ARBA00022722"/>
    </source>
</evidence>
<keyword evidence="6" id="KW-0378">Hydrolase</keyword>
<dbReference type="PANTHER" id="PTHR24559:SF452">
    <property type="entry name" value="INTEGRASE CATALYTIC DOMAIN-CONTAINING PROTEIN"/>
    <property type="match status" value="1"/>
</dbReference>
<dbReference type="Gramene" id="TuG1812G0400001348.01.T01">
    <property type="protein sequence ID" value="TuG1812G0400001348.01.T01.cds275801"/>
    <property type="gene ID" value="TuG1812G0400001348.01"/>
</dbReference>
<dbReference type="GO" id="GO:0008233">
    <property type="term" value="F:peptidase activity"/>
    <property type="evidence" value="ECO:0007669"/>
    <property type="project" value="UniProtKB-KW"/>
</dbReference>
<dbReference type="EnsemblPlants" id="TuG1812G0400001348.01.T01">
    <property type="protein sequence ID" value="TuG1812G0400001348.01.T01.cds275801"/>
    <property type="gene ID" value="TuG1812G0400001348.01"/>
</dbReference>
<dbReference type="GO" id="GO:0006508">
    <property type="term" value="P:proteolysis"/>
    <property type="evidence" value="ECO:0007669"/>
    <property type="project" value="UniProtKB-KW"/>
</dbReference>
<dbReference type="InterPro" id="IPR043502">
    <property type="entry name" value="DNA/RNA_pol_sf"/>
</dbReference>
<dbReference type="Pfam" id="PF00078">
    <property type="entry name" value="RVT_1"/>
    <property type="match status" value="1"/>
</dbReference>
<evidence type="ECO:0000313" key="9">
    <source>
        <dbReference type="EnsemblPlants" id="TuG1812G0400001348.01.T01.cds275801"/>
    </source>
</evidence>
<evidence type="ECO:0000256" key="1">
    <source>
        <dbReference type="ARBA" id="ARBA00022670"/>
    </source>
</evidence>
<evidence type="ECO:0000256" key="6">
    <source>
        <dbReference type="ARBA" id="ARBA00022801"/>
    </source>
</evidence>
<keyword evidence="7" id="KW-0695">RNA-directed DNA polymerase</keyword>
<dbReference type="GO" id="GO:0003964">
    <property type="term" value="F:RNA-directed DNA polymerase activity"/>
    <property type="evidence" value="ECO:0007669"/>
    <property type="project" value="UniProtKB-KW"/>
</dbReference>
<evidence type="ECO:0000256" key="3">
    <source>
        <dbReference type="ARBA" id="ARBA00022695"/>
    </source>
</evidence>
<dbReference type="FunFam" id="3.10.10.10:FF:000007">
    <property type="entry name" value="Retrovirus-related Pol polyprotein from transposon 17.6-like Protein"/>
    <property type="match status" value="1"/>
</dbReference>
<dbReference type="CDD" id="cd01647">
    <property type="entry name" value="RT_LTR"/>
    <property type="match status" value="1"/>
</dbReference>